<sequence>MMSNHCALFIDIGALTMKKSLTVLSALLAFTLTAAGQASAHEGHAAHSGSMNSSAQSSEQERHYTKGVVKQVDASRGLIIIHHPPIESLDWEEMTMPFPIVNKGMLQGIKVDDKVELELIMPNDVATIDKITVVN</sequence>
<keyword evidence="4" id="KW-1185">Reference proteome</keyword>
<dbReference type="EMBL" id="LS483470">
    <property type="protein sequence ID" value="SQI34299.1"/>
    <property type="molecule type" value="Genomic_DNA"/>
</dbReference>
<dbReference type="Gene3D" id="2.40.50.320">
    <property type="entry name" value="Copper binding periplasmic protein CusF"/>
    <property type="match status" value="1"/>
</dbReference>
<evidence type="ECO:0000313" key="3">
    <source>
        <dbReference type="EMBL" id="SQI34299.1"/>
    </source>
</evidence>
<gene>
    <name evidence="3" type="primary">cusF_1</name>
    <name evidence="3" type="ORF">NCTC12151_00121</name>
</gene>
<name>A0A2X4U6P9_9GAMM</name>
<dbReference type="Proteomes" id="UP000249005">
    <property type="component" value="Chromosome 1"/>
</dbReference>
<feature type="region of interest" description="Disordered" evidence="1">
    <location>
        <begin position="43"/>
        <end position="65"/>
    </location>
</feature>
<evidence type="ECO:0000313" key="4">
    <source>
        <dbReference type="Proteomes" id="UP000249005"/>
    </source>
</evidence>
<dbReference type="Pfam" id="PF11604">
    <property type="entry name" value="CusF_Ec"/>
    <property type="match status" value="1"/>
</dbReference>
<dbReference type="InterPro" id="IPR042230">
    <property type="entry name" value="CusF_sf"/>
</dbReference>
<dbReference type="InterPro" id="IPR021647">
    <property type="entry name" value="CusF_Ec"/>
</dbReference>
<organism evidence="3 4">
    <name type="scientific">Leminorella richardii</name>
    <dbReference type="NCBI Taxonomy" id="158841"/>
    <lineage>
        <taxon>Bacteria</taxon>
        <taxon>Pseudomonadati</taxon>
        <taxon>Pseudomonadota</taxon>
        <taxon>Gammaproteobacteria</taxon>
        <taxon>Enterobacterales</taxon>
        <taxon>Budviciaceae</taxon>
        <taxon>Leminorella</taxon>
    </lineage>
</organism>
<dbReference type="AlphaFoldDB" id="A0A2X4U6P9"/>
<feature type="chain" id="PRO_5015958220" evidence="2">
    <location>
        <begin position="41"/>
        <end position="135"/>
    </location>
</feature>
<dbReference type="KEGG" id="lri:NCTC12151_00121"/>
<reference evidence="3 4" key="1">
    <citation type="submission" date="2018-06" db="EMBL/GenBank/DDBJ databases">
        <authorList>
            <consortium name="Pathogen Informatics"/>
            <person name="Doyle S."/>
        </authorList>
    </citation>
    <scope>NUCLEOTIDE SEQUENCE [LARGE SCALE GENOMIC DNA]</scope>
    <source>
        <strain evidence="3 4">NCTC12151</strain>
    </source>
</reference>
<protein>
    <submittedName>
        <fullName evidence="3">Cation efflux system protein CusF</fullName>
    </submittedName>
</protein>
<feature type="signal peptide" evidence="2">
    <location>
        <begin position="1"/>
        <end position="40"/>
    </location>
</feature>
<proteinExistence type="predicted"/>
<evidence type="ECO:0000256" key="1">
    <source>
        <dbReference type="SAM" id="MobiDB-lite"/>
    </source>
</evidence>
<evidence type="ECO:0000256" key="2">
    <source>
        <dbReference type="SAM" id="SignalP"/>
    </source>
</evidence>
<keyword evidence="2" id="KW-0732">Signal</keyword>
<accession>A0A2X4U6P9</accession>
<dbReference type="OrthoDB" id="5771277at2"/>